<dbReference type="EMBL" id="JAHYIQ010000033">
    <property type="protein sequence ID" value="KAK1119965.1"/>
    <property type="molecule type" value="Genomic_DNA"/>
</dbReference>
<evidence type="ECO:0000313" key="2">
    <source>
        <dbReference type="Proteomes" id="UP001177670"/>
    </source>
</evidence>
<gene>
    <name evidence="1" type="ORF">K0M31_012694</name>
</gene>
<organism evidence="1 2">
    <name type="scientific">Melipona bicolor</name>
    <dbReference type="NCBI Taxonomy" id="60889"/>
    <lineage>
        <taxon>Eukaryota</taxon>
        <taxon>Metazoa</taxon>
        <taxon>Ecdysozoa</taxon>
        <taxon>Arthropoda</taxon>
        <taxon>Hexapoda</taxon>
        <taxon>Insecta</taxon>
        <taxon>Pterygota</taxon>
        <taxon>Neoptera</taxon>
        <taxon>Endopterygota</taxon>
        <taxon>Hymenoptera</taxon>
        <taxon>Apocrita</taxon>
        <taxon>Aculeata</taxon>
        <taxon>Apoidea</taxon>
        <taxon>Anthophila</taxon>
        <taxon>Apidae</taxon>
        <taxon>Melipona</taxon>
    </lineage>
</organism>
<comment type="caution">
    <text evidence="1">The sequence shown here is derived from an EMBL/GenBank/DDBJ whole genome shotgun (WGS) entry which is preliminary data.</text>
</comment>
<protein>
    <submittedName>
        <fullName evidence="1">Uncharacterized protein</fullName>
    </submittedName>
</protein>
<proteinExistence type="predicted"/>
<sequence length="61" mass="7061">MFSLHPSRLIRQPAPDKTRRVRPLEFTIPILPLYMLLRPEARNASLEPGPIAKTNKHMNVM</sequence>
<dbReference type="AlphaFoldDB" id="A0AA40FJE3"/>
<keyword evidence="2" id="KW-1185">Reference proteome</keyword>
<reference evidence="1" key="1">
    <citation type="submission" date="2021-10" db="EMBL/GenBank/DDBJ databases">
        <title>Melipona bicolor Genome sequencing and assembly.</title>
        <authorList>
            <person name="Araujo N.S."/>
            <person name="Arias M.C."/>
        </authorList>
    </citation>
    <scope>NUCLEOTIDE SEQUENCE</scope>
    <source>
        <strain evidence="1">USP_2M_L1-L4_2017</strain>
        <tissue evidence="1">Whole body</tissue>
    </source>
</reference>
<evidence type="ECO:0000313" key="1">
    <source>
        <dbReference type="EMBL" id="KAK1119965.1"/>
    </source>
</evidence>
<dbReference type="Proteomes" id="UP001177670">
    <property type="component" value="Unassembled WGS sequence"/>
</dbReference>
<name>A0AA40FJE3_9HYME</name>
<accession>A0AA40FJE3</accession>